<name>A0A9Q4AQA0_9HYPH</name>
<keyword evidence="3" id="KW-1185">Reference proteome</keyword>
<proteinExistence type="predicted"/>
<organism evidence="2 3">
    <name type="scientific">Devosia ureilytica</name>
    <dbReference type="NCBI Taxonomy" id="2952754"/>
    <lineage>
        <taxon>Bacteria</taxon>
        <taxon>Pseudomonadati</taxon>
        <taxon>Pseudomonadota</taxon>
        <taxon>Alphaproteobacteria</taxon>
        <taxon>Hyphomicrobiales</taxon>
        <taxon>Devosiaceae</taxon>
        <taxon>Devosia</taxon>
    </lineage>
</organism>
<accession>A0A9Q4AQA0</accession>
<dbReference type="InterPro" id="IPR018723">
    <property type="entry name" value="DUF2254_membrane"/>
</dbReference>
<evidence type="ECO:0000313" key="2">
    <source>
        <dbReference type="EMBL" id="MCP8887870.1"/>
    </source>
</evidence>
<protein>
    <submittedName>
        <fullName evidence="2">DUF2254 domain-containing protein</fullName>
    </submittedName>
</protein>
<feature type="transmembrane region" description="Helical" evidence="1">
    <location>
        <begin position="56"/>
        <end position="82"/>
    </location>
</feature>
<dbReference type="RefSeq" id="WP_254674956.1">
    <property type="nucleotide sequence ID" value="NZ_JAMWDU010000004.1"/>
</dbReference>
<keyword evidence="1" id="KW-0812">Transmembrane</keyword>
<evidence type="ECO:0000256" key="1">
    <source>
        <dbReference type="SAM" id="Phobius"/>
    </source>
</evidence>
<reference evidence="2" key="1">
    <citation type="submission" date="2022-06" db="EMBL/GenBank/DDBJ databases">
        <title>Devosia sp. XJ19-45 genome assembly.</title>
        <authorList>
            <person name="Li B."/>
            <person name="Cai M."/>
            <person name="Nie G."/>
            <person name="Li W."/>
        </authorList>
    </citation>
    <scope>NUCLEOTIDE SEQUENCE</scope>
    <source>
        <strain evidence="2">XJ19-45</strain>
    </source>
</reference>
<feature type="transmembrane region" description="Helical" evidence="1">
    <location>
        <begin position="103"/>
        <end position="126"/>
    </location>
</feature>
<feature type="transmembrane region" description="Helical" evidence="1">
    <location>
        <begin position="132"/>
        <end position="153"/>
    </location>
</feature>
<keyword evidence="1" id="KW-0472">Membrane</keyword>
<comment type="caution">
    <text evidence="2">The sequence shown here is derived from an EMBL/GenBank/DDBJ whole genome shotgun (WGS) entry which is preliminary data.</text>
</comment>
<gene>
    <name evidence="2" type="ORF">NF348_12170</name>
</gene>
<dbReference type="EMBL" id="JAMWDU010000004">
    <property type="protein sequence ID" value="MCP8887870.1"/>
    <property type="molecule type" value="Genomic_DNA"/>
</dbReference>
<feature type="transmembrane region" description="Helical" evidence="1">
    <location>
        <begin position="16"/>
        <end position="36"/>
    </location>
</feature>
<evidence type="ECO:0000313" key="3">
    <source>
        <dbReference type="Proteomes" id="UP001060275"/>
    </source>
</evidence>
<dbReference type="Proteomes" id="UP001060275">
    <property type="component" value="Unassembled WGS sequence"/>
</dbReference>
<dbReference type="Pfam" id="PF10011">
    <property type="entry name" value="DUF2254"/>
    <property type="match status" value="1"/>
</dbReference>
<dbReference type="AlphaFoldDB" id="A0A9Q4AQA0"/>
<keyword evidence="1" id="KW-1133">Transmembrane helix</keyword>
<sequence>MSQIAFKFRQIAQRMWFLPAAFSLMAVLTLVVAFGMARLIPDSLPFTLSSEAVESILTVLATSLLTVAVFALSTIVSALASASSQTTPRAVPLIVGDRSAQTSISVFIGAFLFSIVGIIGLSAGIYSEAGRLLLFVVTLGVVMLVVAALIRWIGQMSAIGRVGETVERAGEAAERSFRAVPGQGLMECRPLEERAVGDPVFSRKIGFVQHIDIARLQELAEDNDLVVTITARPGAYAAPDRPVALVEGSTDEPLVEKLAGAFVVGKARTFDSDPRFGLIVLAEIAGKALSPGINDPGTAIAVVGTLVRVLVERPEDEGELKYDRVLVSPLDPNDLMADAFRPIARDGAGSIEVMLRLVAGLKTLVRSRDDLSEAARGMIKDAVERGTAAMSAKSDKAALKAAGVLE</sequence>